<proteinExistence type="predicted"/>
<organism evidence="1 2">
    <name type="scientific">Methylorubrum populi</name>
    <dbReference type="NCBI Taxonomy" id="223967"/>
    <lineage>
        <taxon>Bacteria</taxon>
        <taxon>Pseudomonadati</taxon>
        <taxon>Pseudomonadota</taxon>
        <taxon>Alphaproteobacteria</taxon>
        <taxon>Hyphomicrobiales</taxon>
        <taxon>Methylobacteriaceae</taxon>
        <taxon>Methylorubrum</taxon>
    </lineage>
</organism>
<name>A0A160PB26_9HYPH</name>
<sequence length="60" mass="6313">MGMDQGSALVRMVRKGIRRGIVAALVLAVVAAAGWHLHDVLAQDACLDAGGAWRDGACRR</sequence>
<evidence type="ECO:0000313" key="1">
    <source>
        <dbReference type="EMBL" id="BAU89434.1"/>
    </source>
</evidence>
<gene>
    <name evidence="1" type="ORF">MPPM_0829</name>
</gene>
<dbReference type="EMBL" id="AP014809">
    <property type="protein sequence ID" value="BAU89434.1"/>
    <property type="molecule type" value="Genomic_DNA"/>
</dbReference>
<protein>
    <submittedName>
        <fullName evidence="1">Uncharacterized protein</fullName>
    </submittedName>
</protein>
<dbReference type="AlphaFoldDB" id="A0A160PB26"/>
<reference evidence="1 2" key="1">
    <citation type="journal article" date="2016" name="Genome Announc.">
        <title>Complete Genome Sequence of Methylobacterium populi P-1M, Isolated from Pink-Pigmented Household Biofilm.</title>
        <authorList>
            <person name="Morohoshi T."/>
            <person name="Ikeda T."/>
        </authorList>
    </citation>
    <scope>NUCLEOTIDE SEQUENCE [LARGE SCALE GENOMIC DNA]</scope>
    <source>
        <strain evidence="1 2">P-1M</strain>
    </source>
</reference>
<evidence type="ECO:0000313" key="2">
    <source>
        <dbReference type="Proteomes" id="UP000218288"/>
    </source>
</evidence>
<accession>A0A160PB26</accession>
<dbReference type="Proteomes" id="UP000218288">
    <property type="component" value="Chromosome"/>
</dbReference>